<gene>
    <name evidence="2" type="ORF">ACFY05_37450</name>
</gene>
<keyword evidence="1" id="KW-0812">Transmembrane</keyword>
<feature type="transmembrane region" description="Helical" evidence="1">
    <location>
        <begin position="160"/>
        <end position="178"/>
    </location>
</feature>
<keyword evidence="3" id="KW-1185">Reference proteome</keyword>
<dbReference type="InterPro" id="IPR036259">
    <property type="entry name" value="MFS_trans_sf"/>
</dbReference>
<evidence type="ECO:0000313" key="3">
    <source>
        <dbReference type="Proteomes" id="UP001602119"/>
    </source>
</evidence>
<keyword evidence="1" id="KW-1133">Transmembrane helix</keyword>
<dbReference type="InterPro" id="IPR011701">
    <property type="entry name" value="MFS"/>
</dbReference>
<proteinExistence type="predicted"/>
<dbReference type="Gene3D" id="1.20.1250.20">
    <property type="entry name" value="MFS general substrate transporter like domains"/>
    <property type="match status" value="2"/>
</dbReference>
<feature type="transmembrane region" description="Helical" evidence="1">
    <location>
        <begin position="242"/>
        <end position="264"/>
    </location>
</feature>
<dbReference type="Proteomes" id="UP001602119">
    <property type="component" value="Unassembled WGS sequence"/>
</dbReference>
<keyword evidence="1" id="KW-0472">Membrane</keyword>
<feature type="transmembrane region" description="Helical" evidence="1">
    <location>
        <begin position="209"/>
        <end position="230"/>
    </location>
</feature>
<dbReference type="PANTHER" id="PTHR23520">
    <property type="entry name" value="TRANSPORTER, PUTATIVE (AFU_ORTHOLOGUE AFUA_3G04000)-RELATED"/>
    <property type="match status" value="1"/>
</dbReference>
<dbReference type="Pfam" id="PF07690">
    <property type="entry name" value="MFS_1"/>
    <property type="match status" value="1"/>
</dbReference>
<feature type="transmembrane region" description="Helical" evidence="1">
    <location>
        <begin position="284"/>
        <end position="307"/>
    </location>
</feature>
<evidence type="ECO:0000256" key="1">
    <source>
        <dbReference type="SAM" id="Phobius"/>
    </source>
</evidence>
<accession>A0ABW6VL77</accession>
<evidence type="ECO:0000313" key="2">
    <source>
        <dbReference type="EMBL" id="MFF4778524.1"/>
    </source>
</evidence>
<feature type="transmembrane region" description="Helical" evidence="1">
    <location>
        <begin position="40"/>
        <end position="59"/>
    </location>
</feature>
<feature type="transmembrane region" description="Helical" evidence="1">
    <location>
        <begin position="71"/>
        <end position="95"/>
    </location>
</feature>
<reference evidence="2 3" key="1">
    <citation type="submission" date="2024-10" db="EMBL/GenBank/DDBJ databases">
        <title>The Natural Products Discovery Center: Release of the First 8490 Sequenced Strains for Exploring Actinobacteria Biosynthetic Diversity.</title>
        <authorList>
            <person name="Kalkreuter E."/>
            <person name="Kautsar S.A."/>
            <person name="Yang D."/>
            <person name="Bader C.D."/>
            <person name="Teijaro C.N."/>
            <person name="Fluegel L."/>
            <person name="Davis C.M."/>
            <person name="Simpson J.R."/>
            <person name="Lauterbach L."/>
            <person name="Steele A.D."/>
            <person name="Gui C."/>
            <person name="Meng S."/>
            <person name="Li G."/>
            <person name="Viehrig K."/>
            <person name="Ye F."/>
            <person name="Su P."/>
            <person name="Kiefer A.F."/>
            <person name="Nichols A."/>
            <person name="Cepeda A.J."/>
            <person name="Yan W."/>
            <person name="Fan B."/>
            <person name="Jiang Y."/>
            <person name="Adhikari A."/>
            <person name="Zheng C.-J."/>
            <person name="Schuster L."/>
            <person name="Cowan T.M."/>
            <person name="Smanski M.J."/>
            <person name="Chevrette M.G."/>
            <person name="De Carvalho L.P.S."/>
            <person name="Shen B."/>
        </authorList>
    </citation>
    <scope>NUCLEOTIDE SEQUENCE [LARGE SCALE GENOMIC DNA]</scope>
    <source>
        <strain evidence="2 3">NPDC001281</strain>
    </source>
</reference>
<dbReference type="PANTHER" id="PTHR23520:SF5">
    <property type="entry name" value="TRANSPORTER, PUTATIVE (AFU_ORTHOLOGUE AFUA_3G04000)-RELATED"/>
    <property type="match status" value="1"/>
</dbReference>
<feature type="transmembrane region" description="Helical" evidence="1">
    <location>
        <begin position="135"/>
        <end position="153"/>
    </location>
</feature>
<comment type="caution">
    <text evidence="2">The sequence shown here is derived from an EMBL/GenBank/DDBJ whole genome shotgun (WGS) entry which is preliminary data.</text>
</comment>
<sequence length="396" mass="40548">MTRAVRVVLASQALRAVGYGVTAVQLGAILRAGGLAPVEVGLVLAAIVAGSVTASLTLAQWGDRIGRRRAYAALYAALACCGVVIASGAPLWLLALVAMTGALSTEVIESGPFTTLEQVMLAGTGTHHKGIVRRFGLYNAVATVAGAAGALLGTLPPDRLVLGGVLVVIGTVGALLAFELPATVEVSAPPPGSAQGRTPAGSRPVVTRLAALFAVDSLAGGFIVQAYVAYWLGLRFGATTQIIGITFAAVGVLQTLSFLAAPIVAGRIGLLPTMVFTHIPSNLLLAAVPLVPTLPAAMGLLLARACLSQMDIPTRQAYVMALVPPGERTAAAAVTNTARYVTRPAGPALAGLLQSFGLALPFLIAGATKTGYDLALWQTFRQVRLPADREPLAERK</sequence>
<organism evidence="2 3">
    <name type="scientific">Microtetraspora fusca</name>
    <dbReference type="NCBI Taxonomy" id="1997"/>
    <lineage>
        <taxon>Bacteria</taxon>
        <taxon>Bacillati</taxon>
        <taxon>Actinomycetota</taxon>
        <taxon>Actinomycetes</taxon>
        <taxon>Streptosporangiales</taxon>
        <taxon>Streptosporangiaceae</taxon>
        <taxon>Microtetraspora</taxon>
    </lineage>
</organism>
<dbReference type="RefSeq" id="WP_387347085.1">
    <property type="nucleotide sequence ID" value="NZ_JBIAXI010000033.1"/>
</dbReference>
<name>A0ABW6VL77_MICFU</name>
<protein>
    <submittedName>
        <fullName evidence="2">MFS transporter</fullName>
    </submittedName>
</protein>
<dbReference type="EMBL" id="JBIAXI010000033">
    <property type="protein sequence ID" value="MFF4778524.1"/>
    <property type="molecule type" value="Genomic_DNA"/>
</dbReference>
<dbReference type="SUPFAM" id="SSF103473">
    <property type="entry name" value="MFS general substrate transporter"/>
    <property type="match status" value="1"/>
</dbReference>